<proteinExistence type="predicted"/>
<gene>
    <name evidence="2" type="ORF">CERSUDRAFT_99695</name>
</gene>
<dbReference type="HOGENOM" id="CLU_580003_0_0_1"/>
<dbReference type="AlphaFoldDB" id="M2PA02"/>
<feature type="region of interest" description="Disordered" evidence="1">
    <location>
        <begin position="452"/>
        <end position="471"/>
    </location>
</feature>
<protein>
    <submittedName>
        <fullName evidence="2">Uncharacterized protein</fullName>
    </submittedName>
</protein>
<organism evidence="2 3">
    <name type="scientific">Ceriporiopsis subvermispora (strain B)</name>
    <name type="common">White-rot fungus</name>
    <name type="synonym">Gelatoporia subvermispora</name>
    <dbReference type="NCBI Taxonomy" id="914234"/>
    <lineage>
        <taxon>Eukaryota</taxon>
        <taxon>Fungi</taxon>
        <taxon>Dikarya</taxon>
        <taxon>Basidiomycota</taxon>
        <taxon>Agaricomycotina</taxon>
        <taxon>Agaricomycetes</taxon>
        <taxon>Polyporales</taxon>
        <taxon>Gelatoporiaceae</taxon>
        <taxon>Gelatoporia</taxon>
    </lineage>
</organism>
<reference evidence="2 3" key="1">
    <citation type="journal article" date="2012" name="Proc. Natl. Acad. Sci. U.S.A.">
        <title>Comparative genomics of Ceriporiopsis subvermispora and Phanerochaete chrysosporium provide insight into selective ligninolysis.</title>
        <authorList>
            <person name="Fernandez-Fueyo E."/>
            <person name="Ruiz-Duenas F.J."/>
            <person name="Ferreira P."/>
            <person name="Floudas D."/>
            <person name="Hibbett D.S."/>
            <person name="Canessa P."/>
            <person name="Larrondo L.F."/>
            <person name="James T.Y."/>
            <person name="Seelenfreund D."/>
            <person name="Lobos S."/>
            <person name="Polanco R."/>
            <person name="Tello M."/>
            <person name="Honda Y."/>
            <person name="Watanabe T."/>
            <person name="Watanabe T."/>
            <person name="Ryu J.S."/>
            <person name="Kubicek C.P."/>
            <person name="Schmoll M."/>
            <person name="Gaskell J."/>
            <person name="Hammel K.E."/>
            <person name="St John F.J."/>
            <person name="Vanden Wymelenberg A."/>
            <person name="Sabat G."/>
            <person name="Splinter BonDurant S."/>
            <person name="Syed K."/>
            <person name="Yadav J.S."/>
            <person name="Doddapaneni H."/>
            <person name="Subramanian V."/>
            <person name="Lavin J.L."/>
            <person name="Oguiza J.A."/>
            <person name="Perez G."/>
            <person name="Pisabarro A.G."/>
            <person name="Ramirez L."/>
            <person name="Santoyo F."/>
            <person name="Master E."/>
            <person name="Coutinho P.M."/>
            <person name="Henrissat B."/>
            <person name="Lombard V."/>
            <person name="Magnuson J.K."/>
            <person name="Kuees U."/>
            <person name="Hori C."/>
            <person name="Igarashi K."/>
            <person name="Samejima M."/>
            <person name="Held B.W."/>
            <person name="Barry K.W."/>
            <person name="LaButti K.M."/>
            <person name="Lapidus A."/>
            <person name="Lindquist E.A."/>
            <person name="Lucas S.M."/>
            <person name="Riley R."/>
            <person name="Salamov A.A."/>
            <person name="Hoffmeister D."/>
            <person name="Schwenk D."/>
            <person name="Hadar Y."/>
            <person name="Yarden O."/>
            <person name="de Vries R.P."/>
            <person name="Wiebenga A."/>
            <person name="Stenlid J."/>
            <person name="Eastwood D."/>
            <person name="Grigoriev I.V."/>
            <person name="Berka R.M."/>
            <person name="Blanchette R.A."/>
            <person name="Kersten P."/>
            <person name="Martinez A.T."/>
            <person name="Vicuna R."/>
            <person name="Cullen D."/>
        </authorList>
    </citation>
    <scope>NUCLEOTIDE SEQUENCE [LARGE SCALE GENOMIC DNA]</scope>
    <source>
        <strain evidence="2 3">B</strain>
    </source>
</reference>
<sequence length="471" mass="50915">MLSPPWTTPEELKLLKENEDLFIQHKSSETMAAFFRTFFNVWFQRFPEIPRVFPGIYSKEELSPDQLKKLTKAFKTRHQQLKSWYSNHTAVKMQARERMTAPAPLVKVVPSKASRALQEVKDIAKTALTDEQKKKVTQVRRFTKDMYELEGEDIKSEVRNAVQEQREARKKLKEELATRGRTPPTARQRQEALKTARDEINAFFTDLNWRMGWIWTCVGGGPVPTGPTTQEIRGLSYHIGKNASGHVWQDVYPGYETYVSGPYGFFVKGIYNASTSTDAASSVPLGYSSTTIQPLSSSDLDIEIPDPDAAVPCGAAASAPSVVPDIPSAPIARITPVTPVIAAIVVPVAPVVAPVVPPATVTPTPELVAPIAPLTPILTLTTPVAAAGPAAGPAVLVTPSAAHTASVTPVLFPNGSSTGPHETQTSDAMRSAITLSAATLNVTPATASLLSTLTDPDSEENPNDPFSIIAS</sequence>
<evidence type="ECO:0000256" key="1">
    <source>
        <dbReference type="SAM" id="MobiDB-lite"/>
    </source>
</evidence>
<dbReference type="OrthoDB" id="2803524at2759"/>
<evidence type="ECO:0000313" key="3">
    <source>
        <dbReference type="Proteomes" id="UP000016930"/>
    </source>
</evidence>
<dbReference type="EMBL" id="KB445812">
    <property type="protein sequence ID" value="EMD32304.1"/>
    <property type="molecule type" value="Genomic_DNA"/>
</dbReference>
<name>M2PA02_CERS8</name>
<evidence type="ECO:0000313" key="2">
    <source>
        <dbReference type="EMBL" id="EMD32304.1"/>
    </source>
</evidence>
<dbReference type="STRING" id="914234.M2PA02"/>
<keyword evidence="3" id="KW-1185">Reference proteome</keyword>
<accession>M2PA02</accession>
<dbReference type="Proteomes" id="UP000016930">
    <property type="component" value="Unassembled WGS sequence"/>
</dbReference>